<comment type="caution">
    <text evidence="2">The sequence shown here is derived from an EMBL/GenBank/DDBJ whole genome shotgun (WGS) entry which is preliminary data.</text>
</comment>
<evidence type="ECO:0008006" key="4">
    <source>
        <dbReference type="Google" id="ProtNLM"/>
    </source>
</evidence>
<dbReference type="InterPro" id="IPR008929">
    <property type="entry name" value="Chondroitin_lyas"/>
</dbReference>
<gene>
    <name evidence="2" type="ORF">MPC4_440005</name>
</gene>
<proteinExistence type="predicted"/>
<dbReference type="Gene3D" id="1.50.10.100">
    <property type="entry name" value="Chondroitin AC/alginate lyase"/>
    <property type="match status" value="1"/>
</dbReference>
<accession>A0A8B6M9H9</accession>
<dbReference type="SUPFAM" id="SSF48230">
    <property type="entry name" value="Chondroitin AC/alginate lyase"/>
    <property type="match status" value="1"/>
</dbReference>
<reference evidence="2 3" key="1">
    <citation type="submission" date="2019-05" db="EMBL/GenBank/DDBJ databases">
        <authorList>
            <person name="Farhan Ul Haque M."/>
        </authorList>
    </citation>
    <scope>NUCLEOTIDE SEQUENCE [LARGE SCALE GENOMIC DNA]</scope>
    <source>
        <strain evidence="2">2</strain>
    </source>
</reference>
<organism evidence="2 3">
    <name type="scientific">Methylocella tundrae</name>
    <dbReference type="NCBI Taxonomy" id="227605"/>
    <lineage>
        <taxon>Bacteria</taxon>
        <taxon>Pseudomonadati</taxon>
        <taxon>Pseudomonadota</taxon>
        <taxon>Alphaproteobacteria</taxon>
        <taxon>Hyphomicrobiales</taxon>
        <taxon>Beijerinckiaceae</taxon>
        <taxon>Methylocella</taxon>
    </lineage>
</organism>
<keyword evidence="3" id="KW-1185">Reference proteome</keyword>
<dbReference type="AlphaFoldDB" id="A0A8B6M9H9"/>
<protein>
    <recommendedName>
        <fullName evidence="4">Alginate lyase domain-containing protein</fullName>
    </recommendedName>
</protein>
<feature type="signal peptide" evidence="1">
    <location>
        <begin position="1"/>
        <end position="21"/>
    </location>
</feature>
<dbReference type="EMBL" id="CABFMQ020000103">
    <property type="protein sequence ID" value="VTZ51657.1"/>
    <property type="molecule type" value="Genomic_DNA"/>
</dbReference>
<feature type="chain" id="PRO_5033065230" description="Alginate lyase domain-containing protein" evidence="1">
    <location>
        <begin position="22"/>
        <end position="564"/>
    </location>
</feature>
<dbReference type="RefSeq" id="WP_174513421.1">
    <property type="nucleotide sequence ID" value="NZ_CABFMQ020000103.1"/>
</dbReference>
<evidence type="ECO:0000313" key="2">
    <source>
        <dbReference type="EMBL" id="VTZ51657.1"/>
    </source>
</evidence>
<keyword evidence="1" id="KW-0732">Signal</keyword>
<dbReference type="Proteomes" id="UP000485880">
    <property type="component" value="Unassembled WGS sequence"/>
</dbReference>
<sequence length="564" mass="62562">MKNRLLAILASACFASSNLLAQTAPAIRLPQNQPVRGEAVSEAQAANKLGLAVMRIGHDGRELQPFRVKVGDRDYDFAHLLKLRPADTDNAAVQVEVDFAFKHPGLLSDLKELKFIKQKIAAGEQPWAIEFEKMKTSSFADPDYLKKMATPPTVISAGFSGADDHGFAQEMKDANAAYTQALMWYFSDNDVYAKNAAGILETYANTVTSHVGRNWYLEAAWAGSVFPLAAELLRSTYPDWNGHRVVGKWFNDVFLPPLHQRIAFGNREFAIINALAAIGVYSEDRAAFYVAMNHWMNYIPAYHYLSEDGAAPYLGDYWAPDVTPSDAFLLKLNEASLPTDWTPWIKLHQEQWSDQLIHGKFGDDATGMKRSVATQDPGVVWAGAPVTYLPGYTAETARDLAHVEESFASEINVAEIAWHQGLDMYAPQAQRLTVFMETAAELRLGVPPPESMTAQLIPYGLVDAYEIAYNHYANRMGTPLPHVRRLLQILRQTGVDVVRPMEAGAAGRDPNDPRLWKYRPPFGSLFASNIGAQVGWISSWETLTHADLGSADPESVDGNRQGFR</sequence>
<evidence type="ECO:0000256" key="1">
    <source>
        <dbReference type="SAM" id="SignalP"/>
    </source>
</evidence>
<evidence type="ECO:0000313" key="3">
    <source>
        <dbReference type="Proteomes" id="UP000485880"/>
    </source>
</evidence>
<name>A0A8B6M9H9_METTU</name>